<proteinExistence type="predicted"/>
<feature type="transmembrane region" description="Helical" evidence="1">
    <location>
        <begin position="20"/>
        <end position="38"/>
    </location>
</feature>
<sequence length="153" mass="17240">MKPRLDKPVATFSFDRTKSWSFMIMLAVLMMLGFARIAQNGLEGELGGIFILIVIPGLAMWMVGAELRIKGPVLIIAEDGLVDRRKGPDGIAWEDVQEATIKRRLLSRGIRILRTDGERYDIELNLIKAKPLEVMKLIQECAHRAVGDETEHK</sequence>
<feature type="transmembrane region" description="Helical" evidence="1">
    <location>
        <begin position="44"/>
        <end position="63"/>
    </location>
</feature>
<keyword evidence="1" id="KW-0812">Transmembrane</keyword>
<accession>A0ABT5YLV0</accession>
<dbReference type="RefSeq" id="WP_275821864.1">
    <property type="nucleotide sequence ID" value="NZ_JARHUD010000004.1"/>
</dbReference>
<evidence type="ECO:0000313" key="3">
    <source>
        <dbReference type="Proteomes" id="UP001215503"/>
    </source>
</evidence>
<evidence type="ECO:0000313" key="2">
    <source>
        <dbReference type="EMBL" id="MDF2095938.1"/>
    </source>
</evidence>
<evidence type="ECO:0000256" key="1">
    <source>
        <dbReference type="SAM" id="Phobius"/>
    </source>
</evidence>
<dbReference type="Proteomes" id="UP001215503">
    <property type="component" value="Unassembled WGS sequence"/>
</dbReference>
<keyword evidence="1" id="KW-1133">Transmembrane helix</keyword>
<organism evidence="2 3">
    <name type="scientific">Aquibaculum arenosum</name>
    <dbReference type="NCBI Taxonomy" id="3032591"/>
    <lineage>
        <taxon>Bacteria</taxon>
        <taxon>Pseudomonadati</taxon>
        <taxon>Pseudomonadota</taxon>
        <taxon>Alphaproteobacteria</taxon>
        <taxon>Rhodospirillales</taxon>
        <taxon>Rhodovibrionaceae</taxon>
        <taxon>Aquibaculum</taxon>
    </lineage>
</organism>
<dbReference type="EMBL" id="JARHUD010000004">
    <property type="protein sequence ID" value="MDF2095938.1"/>
    <property type="molecule type" value="Genomic_DNA"/>
</dbReference>
<keyword evidence="3" id="KW-1185">Reference proteome</keyword>
<gene>
    <name evidence="2" type="ORF">P2G67_08120</name>
</gene>
<comment type="caution">
    <text evidence="2">The sequence shown here is derived from an EMBL/GenBank/DDBJ whole genome shotgun (WGS) entry which is preliminary data.</text>
</comment>
<reference evidence="2 3" key="1">
    <citation type="submission" date="2023-03" db="EMBL/GenBank/DDBJ databases">
        <title>Fodinicurvata sp. CAU 1616 isolated from sea sendiment.</title>
        <authorList>
            <person name="Kim W."/>
        </authorList>
    </citation>
    <scope>NUCLEOTIDE SEQUENCE [LARGE SCALE GENOMIC DNA]</scope>
    <source>
        <strain evidence="2 3">CAU 1616</strain>
    </source>
</reference>
<keyword evidence="1" id="KW-0472">Membrane</keyword>
<name>A0ABT5YLV0_9PROT</name>
<protein>
    <recommendedName>
        <fullName evidence="4">PH domain-containing protein</fullName>
    </recommendedName>
</protein>
<evidence type="ECO:0008006" key="4">
    <source>
        <dbReference type="Google" id="ProtNLM"/>
    </source>
</evidence>